<sequence>MLAPDPAAEEYAALLRRRRAELAPHLDKHVTSQHVVSRVVLHRFGRIEDEKAGLQLARMDLHHLERRPKLTGPKGCGKVDNFIRYASEDAEKTWGRIETRLPVALAAADDGSILSHPDLIDIIKEVMALHVVRGKESAVIHKEAWSWIEAASRHALRGQIEVLRQFTLARTGLYLTGADWADRAIDQLHANTEADYDTGFLFRMQQERAFEKVRTFIHRHGLEFLESREAHFLIGDVPAVATRQDRQEVGLLGGIAVDDAHSMVMPLGPSLTVATSPINARGVVPPDIVEHLNKVQVAAAQDEVYFHPASGLEDFVRREMARMSGDE</sequence>
<dbReference type="Pfam" id="PF14022">
    <property type="entry name" value="DUF4238"/>
    <property type="match status" value="1"/>
</dbReference>
<accession>A0ABU4SU65</accession>
<dbReference type="InterPro" id="IPR025332">
    <property type="entry name" value="DUF4238"/>
</dbReference>
<protein>
    <submittedName>
        <fullName evidence="1">DUF4238 domain-containing protein</fullName>
    </submittedName>
</protein>
<organism evidence="1 2">
    <name type="scientific">Lentzea miocenica</name>
    <dbReference type="NCBI Taxonomy" id="3095431"/>
    <lineage>
        <taxon>Bacteria</taxon>
        <taxon>Bacillati</taxon>
        <taxon>Actinomycetota</taxon>
        <taxon>Actinomycetes</taxon>
        <taxon>Pseudonocardiales</taxon>
        <taxon>Pseudonocardiaceae</taxon>
        <taxon>Lentzea</taxon>
    </lineage>
</organism>
<reference evidence="1 2" key="1">
    <citation type="submission" date="2023-11" db="EMBL/GenBank/DDBJ databases">
        <title>Lentzea sokolovensis, sp. nov., Lentzea kristufkii, sp. nov., and Lentzea miocenensis, sp. nov., rare actinobacteria from Sokolov Coal Basin, Miocene lacustrine sediment, Czech Republic.</title>
        <authorList>
            <person name="Lara A."/>
            <person name="Kotroba L."/>
            <person name="Nouioui I."/>
            <person name="Neumann-Schaal M."/>
            <person name="Mast Y."/>
            <person name="Chronakova A."/>
        </authorList>
    </citation>
    <scope>NUCLEOTIDE SEQUENCE [LARGE SCALE GENOMIC DNA]</scope>
    <source>
        <strain evidence="1 2">BCCO 10_0856</strain>
    </source>
</reference>
<proteinExistence type="predicted"/>
<keyword evidence="2" id="KW-1185">Reference proteome</keyword>
<gene>
    <name evidence="1" type="ORF">SK803_04195</name>
</gene>
<dbReference type="EMBL" id="JAXAVW010000003">
    <property type="protein sequence ID" value="MDX8029395.1"/>
    <property type="molecule type" value="Genomic_DNA"/>
</dbReference>
<dbReference type="Proteomes" id="UP001285521">
    <property type="component" value="Unassembled WGS sequence"/>
</dbReference>
<evidence type="ECO:0000313" key="2">
    <source>
        <dbReference type="Proteomes" id="UP001285521"/>
    </source>
</evidence>
<comment type="caution">
    <text evidence="1">The sequence shown here is derived from an EMBL/GenBank/DDBJ whole genome shotgun (WGS) entry which is preliminary data.</text>
</comment>
<dbReference type="RefSeq" id="WP_319964403.1">
    <property type="nucleotide sequence ID" value="NZ_JAXAVW010000003.1"/>
</dbReference>
<reference evidence="1 2" key="2">
    <citation type="submission" date="2023-11" db="EMBL/GenBank/DDBJ databases">
        <authorList>
            <person name="Lara A.C."/>
            <person name="Chronakova A."/>
        </authorList>
    </citation>
    <scope>NUCLEOTIDE SEQUENCE [LARGE SCALE GENOMIC DNA]</scope>
    <source>
        <strain evidence="1 2">BCCO 10_0856</strain>
    </source>
</reference>
<name>A0ABU4SU65_9PSEU</name>
<evidence type="ECO:0000313" key="1">
    <source>
        <dbReference type="EMBL" id="MDX8029395.1"/>
    </source>
</evidence>